<reference evidence="3" key="1">
    <citation type="journal article" date="2014" name="Microb. Cell Fact.">
        <title>Exploiting Issatchenkia orientalis SD108 for succinic acid production.</title>
        <authorList>
            <person name="Xiao H."/>
            <person name="Shao Z."/>
            <person name="Jiang Y."/>
            <person name="Dole S."/>
            <person name="Zhao H."/>
        </authorList>
    </citation>
    <scope>NUCLEOTIDE SEQUENCE [LARGE SCALE GENOMIC DNA]</scope>
    <source>
        <strain evidence="3">SD108</strain>
    </source>
</reference>
<sequence>MLVLIIFFIWVDTGLEIHLPKPLTKERMKLVIKGDDDYFKFNS</sequence>
<proteinExistence type="predicted"/>
<dbReference type="HOGENOM" id="CLU_3242279_0_0_1"/>
<evidence type="ECO:0000313" key="3">
    <source>
        <dbReference type="Proteomes" id="UP000029867"/>
    </source>
</evidence>
<evidence type="ECO:0000256" key="1">
    <source>
        <dbReference type="SAM" id="SignalP"/>
    </source>
</evidence>
<dbReference type="Proteomes" id="UP000029867">
    <property type="component" value="Unassembled WGS sequence"/>
</dbReference>
<name>A0A099NRZ1_PICKU</name>
<evidence type="ECO:0000313" key="2">
    <source>
        <dbReference type="EMBL" id="KGK34671.1"/>
    </source>
</evidence>
<organism evidence="2 3">
    <name type="scientific">Pichia kudriavzevii</name>
    <name type="common">Yeast</name>
    <name type="synonym">Issatchenkia orientalis</name>
    <dbReference type="NCBI Taxonomy" id="4909"/>
    <lineage>
        <taxon>Eukaryota</taxon>
        <taxon>Fungi</taxon>
        <taxon>Dikarya</taxon>
        <taxon>Ascomycota</taxon>
        <taxon>Saccharomycotina</taxon>
        <taxon>Pichiomycetes</taxon>
        <taxon>Pichiales</taxon>
        <taxon>Pichiaceae</taxon>
        <taxon>Pichia</taxon>
    </lineage>
</organism>
<feature type="signal peptide" evidence="1">
    <location>
        <begin position="1"/>
        <end position="16"/>
    </location>
</feature>
<dbReference type="EMBL" id="JQFK01001403">
    <property type="protein sequence ID" value="KGK34671.1"/>
    <property type="molecule type" value="Genomic_DNA"/>
</dbReference>
<keyword evidence="1" id="KW-0732">Signal</keyword>
<dbReference type="AlphaFoldDB" id="A0A099NRZ1"/>
<comment type="caution">
    <text evidence="2">The sequence shown here is derived from an EMBL/GenBank/DDBJ whole genome shotgun (WGS) entry which is preliminary data.</text>
</comment>
<accession>A0A099NRZ1</accession>
<gene>
    <name evidence="2" type="ORF">JL09_g6180</name>
</gene>
<protein>
    <submittedName>
        <fullName evidence="2">Uncharacterized protein</fullName>
    </submittedName>
</protein>
<feature type="chain" id="PRO_5001959251" evidence="1">
    <location>
        <begin position="17"/>
        <end position="43"/>
    </location>
</feature>